<evidence type="ECO:0000313" key="5">
    <source>
        <dbReference type="Proteomes" id="UP001303160"/>
    </source>
</evidence>
<feature type="non-terminal residue" evidence="4">
    <location>
        <position position="145"/>
    </location>
</feature>
<dbReference type="Pfam" id="PF13639">
    <property type="entry name" value="zf-RING_2"/>
    <property type="match status" value="1"/>
</dbReference>
<dbReference type="InterPro" id="IPR001841">
    <property type="entry name" value="Znf_RING"/>
</dbReference>
<evidence type="ECO:0000313" key="4">
    <source>
        <dbReference type="EMBL" id="KAK4198910.1"/>
    </source>
</evidence>
<dbReference type="InterPro" id="IPR013083">
    <property type="entry name" value="Znf_RING/FYVE/PHD"/>
</dbReference>
<name>A0AAN7AVF2_9PEZI</name>
<feature type="domain" description="RING-type" evidence="3">
    <location>
        <begin position="97"/>
        <end position="139"/>
    </location>
</feature>
<dbReference type="GO" id="GO:0006511">
    <property type="term" value="P:ubiquitin-dependent protein catabolic process"/>
    <property type="evidence" value="ECO:0007669"/>
    <property type="project" value="TreeGrafter"/>
</dbReference>
<comment type="caution">
    <text evidence="4">The sequence shown here is derived from an EMBL/GenBank/DDBJ whole genome shotgun (WGS) entry which is preliminary data.</text>
</comment>
<keyword evidence="5" id="KW-1185">Reference proteome</keyword>
<keyword evidence="1" id="KW-0862">Zinc</keyword>
<dbReference type="InterPro" id="IPR051826">
    <property type="entry name" value="E3_ubiquitin-ligase_domain"/>
</dbReference>
<keyword evidence="2" id="KW-0472">Membrane</keyword>
<organism evidence="4 5">
    <name type="scientific">Triangularia verruculosa</name>
    <dbReference type="NCBI Taxonomy" id="2587418"/>
    <lineage>
        <taxon>Eukaryota</taxon>
        <taxon>Fungi</taxon>
        <taxon>Dikarya</taxon>
        <taxon>Ascomycota</taxon>
        <taxon>Pezizomycotina</taxon>
        <taxon>Sordariomycetes</taxon>
        <taxon>Sordariomycetidae</taxon>
        <taxon>Sordariales</taxon>
        <taxon>Podosporaceae</taxon>
        <taxon>Triangularia</taxon>
    </lineage>
</organism>
<protein>
    <recommendedName>
        <fullName evidence="3">RING-type domain-containing protein</fullName>
    </recommendedName>
</protein>
<dbReference type="EMBL" id="MU863939">
    <property type="protein sequence ID" value="KAK4198910.1"/>
    <property type="molecule type" value="Genomic_DNA"/>
</dbReference>
<keyword evidence="1" id="KW-0479">Metal-binding</keyword>
<reference evidence="4" key="2">
    <citation type="submission" date="2023-05" db="EMBL/GenBank/DDBJ databases">
        <authorList>
            <consortium name="Lawrence Berkeley National Laboratory"/>
            <person name="Steindorff A."/>
            <person name="Hensen N."/>
            <person name="Bonometti L."/>
            <person name="Westerberg I."/>
            <person name="Brannstrom I.O."/>
            <person name="Guillou S."/>
            <person name="Cros-Aarteil S."/>
            <person name="Calhoun S."/>
            <person name="Haridas S."/>
            <person name="Kuo A."/>
            <person name="Mondo S."/>
            <person name="Pangilinan J."/>
            <person name="Riley R."/>
            <person name="Labutti K."/>
            <person name="Andreopoulos B."/>
            <person name="Lipzen A."/>
            <person name="Chen C."/>
            <person name="Yanf M."/>
            <person name="Daum C."/>
            <person name="Ng V."/>
            <person name="Clum A."/>
            <person name="Ohm R."/>
            <person name="Martin F."/>
            <person name="Silar P."/>
            <person name="Natvig D."/>
            <person name="Lalanne C."/>
            <person name="Gautier V."/>
            <person name="Ament-Velasquez S.L."/>
            <person name="Kruys A."/>
            <person name="Hutchinson M.I."/>
            <person name="Powell A.J."/>
            <person name="Barry K."/>
            <person name="Miller A.N."/>
            <person name="Grigoriev I.V."/>
            <person name="Debuchy R."/>
            <person name="Gladieux P."/>
            <person name="Thoren M.H."/>
            <person name="Johannesson H."/>
        </authorList>
    </citation>
    <scope>NUCLEOTIDE SEQUENCE</scope>
    <source>
        <strain evidence="4">CBS 315.58</strain>
    </source>
</reference>
<evidence type="ECO:0000256" key="2">
    <source>
        <dbReference type="SAM" id="Phobius"/>
    </source>
</evidence>
<dbReference type="SMART" id="SM00184">
    <property type="entry name" value="RING"/>
    <property type="match status" value="1"/>
</dbReference>
<dbReference type="GO" id="GO:0061630">
    <property type="term" value="F:ubiquitin protein ligase activity"/>
    <property type="evidence" value="ECO:0007669"/>
    <property type="project" value="TreeGrafter"/>
</dbReference>
<dbReference type="PROSITE" id="PS50089">
    <property type="entry name" value="ZF_RING_2"/>
    <property type="match status" value="1"/>
</dbReference>
<accession>A0AAN7AVF2</accession>
<reference evidence="4" key="1">
    <citation type="journal article" date="2023" name="Mol. Phylogenet. Evol.">
        <title>Genome-scale phylogeny and comparative genomics of the fungal order Sordariales.</title>
        <authorList>
            <person name="Hensen N."/>
            <person name="Bonometti L."/>
            <person name="Westerberg I."/>
            <person name="Brannstrom I.O."/>
            <person name="Guillou S."/>
            <person name="Cros-Aarteil S."/>
            <person name="Calhoun S."/>
            <person name="Haridas S."/>
            <person name="Kuo A."/>
            <person name="Mondo S."/>
            <person name="Pangilinan J."/>
            <person name="Riley R."/>
            <person name="LaButti K."/>
            <person name="Andreopoulos B."/>
            <person name="Lipzen A."/>
            <person name="Chen C."/>
            <person name="Yan M."/>
            <person name="Daum C."/>
            <person name="Ng V."/>
            <person name="Clum A."/>
            <person name="Steindorff A."/>
            <person name="Ohm R.A."/>
            <person name="Martin F."/>
            <person name="Silar P."/>
            <person name="Natvig D.O."/>
            <person name="Lalanne C."/>
            <person name="Gautier V."/>
            <person name="Ament-Velasquez S.L."/>
            <person name="Kruys A."/>
            <person name="Hutchinson M.I."/>
            <person name="Powell A.J."/>
            <person name="Barry K."/>
            <person name="Miller A.N."/>
            <person name="Grigoriev I.V."/>
            <person name="Debuchy R."/>
            <person name="Gladieux P."/>
            <person name="Hiltunen Thoren M."/>
            <person name="Johannesson H."/>
        </authorList>
    </citation>
    <scope>NUCLEOTIDE SEQUENCE</scope>
    <source>
        <strain evidence="4">CBS 315.58</strain>
    </source>
</reference>
<gene>
    <name evidence="4" type="ORF">QBC40DRAFT_330218</name>
</gene>
<dbReference type="GO" id="GO:0008270">
    <property type="term" value="F:zinc ion binding"/>
    <property type="evidence" value="ECO:0007669"/>
    <property type="project" value="UniProtKB-KW"/>
</dbReference>
<evidence type="ECO:0000259" key="3">
    <source>
        <dbReference type="PROSITE" id="PS50089"/>
    </source>
</evidence>
<keyword evidence="2" id="KW-0812">Transmembrane</keyword>
<dbReference type="PANTHER" id="PTHR22765">
    <property type="entry name" value="RING FINGER AND PROTEASE ASSOCIATED DOMAIN-CONTAINING"/>
    <property type="match status" value="1"/>
</dbReference>
<keyword evidence="1" id="KW-0863">Zinc-finger</keyword>
<dbReference type="Proteomes" id="UP001303160">
    <property type="component" value="Unassembled WGS sequence"/>
</dbReference>
<dbReference type="AlphaFoldDB" id="A0AAN7AVF2"/>
<dbReference type="Gene3D" id="3.30.40.10">
    <property type="entry name" value="Zinc/RING finger domain, C3HC4 (zinc finger)"/>
    <property type="match status" value="1"/>
</dbReference>
<keyword evidence="2" id="KW-1133">Transmembrane helix</keyword>
<proteinExistence type="predicted"/>
<evidence type="ECO:0000256" key="1">
    <source>
        <dbReference type="PROSITE-ProRule" id="PRU00175"/>
    </source>
</evidence>
<feature type="transmembrane region" description="Helical" evidence="2">
    <location>
        <begin position="20"/>
        <end position="44"/>
    </location>
</feature>
<dbReference type="SUPFAM" id="SSF57850">
    <property type="entry name" value="RING/U-box"/>
    <property type="match status" value="1"/>
</dbReference>
<sequence length="145" mass="15895">MILPKNETGSDSDGTSPATPANAVGLVFGSLAVVCLIVLLSMWLSGSQTTQRDSEAGSSFQVENLNRVSPPVIYRDWKLGTQKGECRFLWSTTSLICVICLEPPQSSSTVRCLPCGHLFHSICILMWFLRHHSTCPICKSNYMSV</sequence>